<dbReference type="Gene3D" id="3.30.559.10">
    <property type="entry name" value="Chloramphenicol acetyltransferase-like domain"/>
    <property type="match status" value="1"/>
</dbReference>
<dbReference type="Proteomes" id="UP000005510">
    <property type="component" value="Unassembled WGS sequence"/>
</dbReference>
<name>B7BB11_9BACT</name>
<dbReference type="AlphaFoldDB" id="B7BB11"/>
<accession>B7BB11</accession>
<dbReference type="SUPFAM" id="SSF52777">
    <property type="entry name" value="CoA-dependent acyltransferases"/>
    <property type="match status" value="1"/>
</dbReference>
<keyword evidence="1" id="KW-0808">Transferase</keyword>
<dbReference type="Pfam" id="PF00302">
    <property type="entry name" value="CAT"/>
    <property type="match status" value="1"/>
</dbReference>
<dbReference type="InterPro" id="IPR001707">
    <property type="entry name" value="Cmp_AcTrfase"/>
</dbReference>
<dbReference type="PANTHER" id="PTHR38474:SF1">
    <property type="entry name" value="SLR0299 PROTEIN"/>
    <property type="match status" value="1"/>
</dbReference>
<reference evidence="1 2" key="1">
    <citation type="submission" date="2008-10" db="EMBL/GenBank/DDBJ databases">
        <title>Draft genome sequence of Parabacteroides johnsonii (DSM 18315).</title>
        <authorList>
            <person name="Sudarsanam P."/>
            <person name="Ley R."/>
            <person name="Guruge J."/>
            <person name="Turnbaugh P.J."/>
            <person name="Mahowald M."/>
            <person name="Liep D."/>
            <person name="Gordon J."/>
        </authorList>
    </citation>
    <scope>NUCLEOTIDE SEQUENCE [LARGE SCALE GENOMIC DNA]</scope>
    <source>
        <strain evidence="1 2">DSM 18315</strain>
    </source>
</reference>
<reference evidence="1 2" key="2">
    <citation type="submission" date="2008-10" db="EMBL/GenBank/DDBJ databases">
        <authorList>
            <person name="Fulton L."/>
            <person name="Clifton S."/>
            <person name="Fulton B."/>
            <person name="Xu J."/>
            <person name="Minx P."/>
            <person name="Pepin K.H."/>
            <person name="Johnson M."/>
            <person name="Bhonagiri V."/>
            <person name="Nash W.E."/>
            <person name="Mardis E.R."/>
            <person name="Wilson R.K."/>
        </authorList>
    </citation>
    <scope>NUCLEOTIDE SEQUENCE [LARGE SCALE GENOMIC DNA]</scope>
    <source>
        <strain evidence="1 2">DSM 18315</strain>
    </source>
</reference>
<dbReference type="InterPro" id="IPR023213">
    <property type="entry name" value="CAT-like_dom_sf"/>
</dbReference>
<dbReference type="PANTHER" id="PTHR38474">
    <property type="entry name" value="SLR0299 PROTEIN"/>
    <property type="match status" value="1"/>
</dbReference>
<sequence length="226" mass="25865">MVGCTLSGKTFIKEDKMKQVIDLDNWNRKEHFAFFSAFDDPFFGITTLVDFTDIYRQSKELNVSFFLYSLHFLLKCANETDAFKLRIEKDSVVRYDTIHISPTIGREDGTFGFGFFEYNTNINRFIQTATQEIERVKNGTGLSFSENTDRQDVIHYSALPWFAFSEMKHATSFKNGDSVPRISTGKLMQEGEKHLLPISICVHHGLMDGRDVADLIQKLSNSQTAS</sequence>
<dbReference type="HOGENOM" id="CLU_093121_0_0_10"/>
<evidence type="ECO:0000313" key="2">
    <source>
        <dbReference type="Proteomes" id="UP000005510"/>
    </source>
</evidence>
<gene>
    <name evidence="1" type="ORF">PRABACTJOHN_02221</name>
</gene>
<organism evidence="1 2">
    <name type="scientific">Parabacteroides johnsonii DSM 18315</name>
    <dbReference type="NCBI Taxonomy" id="537006"/>
    <lineage>
        <taxon>Bacteria</taxon>
        <taxon>Pseudomonadati</taxon>
        <taxon>Bacteroidota</taxon>
        <taxon>Bacteroidia</taxon>
        <taxon>Bacteroidales</taxon>
        <taxon>Tannerellaceae</taxon>
        <taxon>Parabacteroides</taxon>
    </lineage>
</organism>
<proteinExistence type="predicted"/>
<dbReference type="SMART" id="SM01059">
    <property type="entry name" value="CAT"/>
    <property type="match status" value="1"/>
</dbReference>
<dbReference type="GO" id="GO:0008811">
    <property type="term" value="F:chloramphenicol O-acetyltransferase activity"/>
    <property type="evidence" value="ECO:0007669"/>
    <property type="project" value="InterPro"/>
</dbReference>
<dbReference type="EMBL" id="ABYH01000251">
    <property type="protein sequence ID" value="EEC96363.1"/>
    <property type="molecule type" value="Genomic_DNA"/>
</dbReference>
<comment type="caution">
    <text evidence="1">The sequence shown here is derived from an EMBL/GenBank/DDBJ whole genome shotgun (WGS) entry which is preliminary data.</text>
</comment>
<evidence type="ECO:0000313" key="1">
    <source>
        <dbReference type="EMBL" id="EEC96363.1"/>
    </source>
</evidence>
<protein>
    <submittedName>
        <fullName evidence="1">Putative chloramphenicol O-acetyltransferase</fullName>
    </submittedName>
</protein>
<dbReference type="STRING" id="537006.PRABACTJOHN_02221"/>